<dbReference type="Proteomes" id="UP001500729">
    <property type="component" value="Unassembled WGS sequence"/>
</dbReference>
<gene>
    <name evidence="6" type="ORF">GCM10009533_66300</name>
</gene>
<dbReference type="InterPro" id="IPR029063">
    <property type="entry name" value="SAM-dependent_MTases_sf"/>
</dbReference>
<protein>
    <recommendedName>
        <fullName evidence="8">O-methyltransferase</fullName>
    </recommendedName>
</protein>
<evidence type="ECO:0000259" key="4">
    <source>
        <dbReference type="Pfam" id="PF00891"/>
    </source>
</evidence>
<reference evidence="6 7" key="1">
    <citation type="journal article" date="2019" name="Int. J. Syst. Evol. Microbiol.">
        <title>The Global Catalogue of Microorganisms (GCM) 10K type strain sequencing project: providing services to taxonomists for standard genome sequencing and annotation.</title>
        <authorList>
            <consortium name="The Broad Institute Genomics Platform"/>
            <consortium name="The Broad Institute Genome Sequencing Center for Infectious Disease"/>
            <person name="Wu L."/>
            <person name="Ma J."/>
        </authorList>
    </citation>
    <scope>NUCLEOTIDE SEQUENCE [LARGE SCALE GENOMIC DNA]</scope>
    <source>
        <strain evidence="6 7">JCM 10303</strain>
    </source>
</reference>
<sequence>MLESQDQQRLKIAIGQAQQLVGRDSLVHVAGEFANEEDVHELASEAAFNHVATLVFPDSVDDVRSFLAESGFDTSATVASTVVRNRLARRYGVPEESLEVSIILASSRSDAQVGVEVFAVPRSCAERAAPGMVADERAHDWESHLAWVLTGDPERARRICTEKMAMVPDGGGYNPHQDVESGGRSVLYFRAPVREGLPARFELTCAGHYPDVLAAHIRSGAEAPGAPTKLLSILAGHWAARAVHVAVEIGLCDVLGQGPLTAGDVAQQTDCDPAAVDRLLRYLTHLGVVRRLGENKYSNTPLGALLRADSPFSDLTRMYGGEFYDAWREFASAVRTGHTAFSHKYGVEHFDYFAERPTTARTFDRSMQAVTNLVADELSRTFPFPAGAMVVDIGGGNGTLLRAILRENPEVSGILFDREHVSCNAVAEHEDASYRSRFSSVAGDFFAEVPGSGDIYLLSRVLHDWNDEDCVRILAACRRACGAGAELLVLERLLPDAETGAPDISLTAPWDMQMLAITGGRERTRSEYGTLLTKAGFRLDEVRPLPVDMNVLVAVPAAAGPDGQPGSGVPSPGFRAR</sequence>
<dbReference type="Gene3D" id="3.40.50.150">
    <property type="entry name" value="Vaccinia Virus protein VP39"/>
    <property type="match status" value="1"/>
</dbReference>
<feature type="domain" description="O-methyltransferase C-terminal" evidence="4">
    <location>
        <begin position="327"/>
        <end position="538"/>
    </location>
</feature>
<name>A0ABN1E6Q4_SACER</name>
<evidence type="ECO:0000256" key="2">
    <source>
        <dbReference type="ARBA" id="ARBA00022679"/>
    </source>
</evidence>
<feature type="domain" description="O-methyltransferase dimerisation" evidence="5">
    <location>
        <begin position="233"/>
        <end position="306"/>
    </location>
</feature>
<dbReference type="PANTHER" id="PTHR43712:SF2">
    <property type="entry name" value="O-METHYLTRANSFERASE CICE"/>
    <property type="match status" value="1"/>
</dbReference>
<dbReference type="InterPro" id="IPR036388">
    <property type="entry name" value="WH-like_DNA-bd_sf"/>
</dbReference>
<evidence type="ECO:0000259" key="5">
    <source>
        <dbReference type="Pfam" id="PF08100"/>
    </source>
</evidence>
<dbReference type="Gene3D" id="1.10.10.10">
    <property type="entry name" value="Winged helix-like DNA-binding domain superfamily/Winged helix DNA-binding domain"/>
    <property type="match status" value="1"/>
</dbReference>
<comment type="caution">
    <text evidence="6">The sequence shown here is derived from an EMBL/GenBank/DDBJ whole genome shotgun (WGS) entry which is preliminary data.</text>
</comment>
<dbReference type="SUPFAM" id="SSF46785">
    <property type="entry name" value="Winged helix' DNA-binding domain"/>
    <property type="match status" value="1"/>
</dbReference>
<dbReference type="PROSITE" id="PS51683">
    <property type="entry name" value="SAM_OMT_II"/>
    <property type="match status" value="1"/>
</dbReference>
<proteinExistence type="predicted"/>
<evidence type="ECO:0008006" key="8">
    <source>
        <dbReference type="Google" id="ProtNLM"/>
    </source>
</evidence>
<dbReference type="InterPro" id="IPR001077">
    <property type="entry name" value="COMT_C"/>
</dbReference>
<keyword evidence="7" id="KW-1185">Reference proteome</keyword>
<evidence type="ECO:0000256" key="3">
    <source>
        <dbReference type="ARBA" id="ARBA00022691"/>
    </source>
</evidence>
<dbReference type="InterPro" id="IPR012967">
    <property type="entry name" value="COMT_dimerisation"/>
</dbReference>
<accession>A0ABN1E6Q4</accession>
<dbReference type="PANTHER" id="PTHR43712">
    <property type="entry name" value="PUTATIVE (AFU_ORTHOLOGUE AFUA_4G14580)-RELATED"/>
    <property type="match status" value="1"/>
</dbReference>
<dbReference type="InterPro" id="IPR016461">
    <property type="entry name" value="COMT-like"/>
</dbReference>
<evidence type="ECO:0000313" key="6">
    <source>
        <dbReference type="EMBL" id="GAA0559849.1"/>
    </source>
</evidence>
<organism evidence="6 7">
    <name type="scientific">Saccharopolyspora erythraea</name>
    <name type="common">Streptomyces erythraeus</name>
    <dbReference type="NCBI Taxonomy" id="1836"/>
    <lineage>
        <taxon>Bacteria</taxon>
        <taxon>Bacillati</taxon>
        <taxon>Actinomycetota</taxon>
        <taxon>Actinomycetes</taxon>
        <taxon>Pseudonocardiales</taxon>
        <taxon>Pseudonocardiaceae</taxon>
        <taxon>Saccharopolyspora</taxon>
    </lineage>
</organism>
<keyword evidence="1" id="KW-0489">Methyltransferase</keyword>
<dbReference type="InterPro" id="IPR036390">
    <property type="entry name" value="WH_DNA-bd_sf"/>
</dbReference>
<dbReference type="Pfam" id="PF08100">
    <property type="entry name" value="Dimerisation"/>
    <property type="match status" value="1"/>
</dbReference>
<dbReference type="EMBL" id="BAAAGS010000083">
    <property type="protein sequence ID" value="GAA0559849.1"/>
    <property type="molecule type" value="Genomic_DNA"/>
</dbReference>
<keyword evidence="2" id="KW-0808">Transferase</keyword>
<evidence type="ECO:0000256" key="1">
    <source>
        <dbReference type="ARBA" id="ARBA00022603"/>
    </source>
</evidence>
<keyword evidence="3" id="KW-0949">S-adenosyl-L-methionine</keyword>
<dbReference type="Pfam" id="PF00891">
    <property type="entry name" value="Methyltransf_2"/>
    <property type="match status" value="1"/>
</dbReference>
<dbReference type="SUPFAM" id="SSF53335">
    <property type="entry name" value="S-adenosyl-L-methionine-dependent methyltransferases"/>
    <property type="match status" value="1"/>
</dbReference>
<evidence type="ECO:0000313" key="7">
    <source>
        <dbReference type="Proteomes" id="UP001500729"/>
    </source>
</evidence>